<organism evidence="1">
    <name type="scientific">marine metagenome</name>
    <dbReference type="NCBI Taxonomy" id="408172"/>
    <lineage>
        <taxon>unclassified sequences</taxon>
        <taxon>metagenomes</taxon>
        <taxon>ecological metagenomes</taxon>
    </lineage>
</organism>
<accession>A0A382WGM6</accession>
<reference evidence="1" key="1">
    <citation type="submission" date="2018-05" db="EMBL/GenBank/DDBJ databases">
        <authorList>
            <person name="Lanie J.A."/>
            <person name="Ng W.-L."/>
            <person name="Kazmierczak K.M."/>
            <person name="Andrzejewski T.M."/>
            <person name="Davidsen T.M."/>
            <person name="Wayne K.J."/>
            <person name="Tettelin H."/>
            <person name="Glass J.I."/>
            <person name="Rusch D."/>
            <person name="Podicherti R."/>
            <person name="Tsui H.-C.T."/>
            <person name="Winkler M.E."/>
        </authorList>
    </citation>
    <scope>NUCLEOTIDE SEQUENCE</scope>
</reference>
<proteinExistence type="predicted"/>
<name>A0A382WGM6_9ZZZZ</name>
<protein>
    <submittedName>
        <fullName evidence="1">Uncharacterized protein</fullName>
    </submittedName>
</protein>
<dbReference type="AlphaFoldDB" id="A0A382WGM6"/>
<dbReference type="EMBL" id="UINC01159732">
    <property type="protein sequence ID" value="SVD57987.1"/>
    <property type="molecule type" value="Genomic_DNA"/>
</dbReference>
<sequence length="60" mass="7203">MKKIVIKDRKGIEVEIDINEFAHHIEEYHHSGVSIHEERGHYFTVDDNFRKMVNNIIKNK</sequence>
<evidence type="ECO:0000313" key="1">
    <source>
        <dbReference type="EMBL" id="SVD57987.1"/>
    </source>
</evidence>
<gene>
    <name evidence="1" type="ORF">METZ01_LOCUS410841</name>
</gene>